<evidence type="ECO:0000313" key="2">
    <source>
        <dbReference type="Proteomes" id="UP000186471"/>
    </source>
</evidence>
<evidence type="ECO:0000313" key="1">
    <source>
        <dbReference type="EMBL" id="OLO46899.1"/>
    </source>
</evidence>
<dbReference type="Proteomes" id="UP000186471">
    <property type="component" value="Unassembled WGS sequence"/>
</dbReference>
<proteinExistence type="predicted"/>
<dbReference type="AlphaFoldDB" id="A0A1Q8VFM3"/>
<accession>A0A1Q8VFM3</accession>
<dbReference type="Pfam" id="PF08747">
    <property type="entry name" value="BrxB"/>
    <property type="match status" value="1"/>
</dbReference>
<protein>
    <recommendedName>
        <fullName evidence="3">DUF1788 domain-containing protein</fullName>
    </recommendedName>
</protein>
<dbReference type="InterPro" id="IPR014858">
    <property type="entry name" value="BrxB"/>
</dbReference>
<reference evidence="1 2" key="1">
    <citation type="submission" date="2016-12" db="EMBL/GenBank/DDBJ databases">
        <title>Genomic comparison of strains in the 'Actinomyces naeslundii' group.</title>
        <authorList>
            <person name="Mughal S.R."/>
            <person name="Do T."/>
            <person name="Gilbert S.C."/>
            <person name="Witherden E.A."/>
            <person name="Didelot X."/>
            <person name="Beighton D."/>
        </authorList>
    </citation>
    <scope>NUCLEOTIDE SEQUENCE [LARGE SCALE GENOMIC DNA]</scope>
    <source>
        <strain evidence="1 2">R21091</strain>
    </source>
</reference>
<comment type="caution">
    <text evidence="1">The sequence shown here is derived from an EMBL/GenBank/DDBJ whole genome shotgun (WGS) entry which is preliminary data.</text>
</comment>
<sequence length="204" mass="23182">MSDHDIDSVEQHVLAVLSSDRFLRMEGLGNEVPFFIWPYPPEQELEVQAANSRIVDRLRTTRGLSVLVVDLFELAVELLEGRGGNMLERLEQIEPTRSRSAFRRDLQRMLDPEQHIVPAIERRIEAEAGVDLLVLTGIGRVFPFIRSHNVLNNLQVAVPDFPVLMLFPGEYSQTASLGSSLVLFNLLTDDQYYRAKNILEQEPA</sequence>
<gene>
    <name evidence="1" type="ORF">BKH31_05965</name>
</gene>
<organism evidence="1 2">
    <name type="scientific">Actinomyces oris</name>
    <dbReference type="NCBI Taxonomy" id="544580"/>
    <lineage>
        <taxon>Bacteria</taxon>
        <taxon>Bacillati</taxon>
        <taxon>Actinomycetota</taxon>
        <taxon>Actinomycetes</taxon>
        <taxon>Actinomycetales</taxon>
        <taxon>Actinomycetaceae</taxon>
        <taxon>Actinomyces</taxon>
    </lineage>
</organism>
<dbReference type="EMBL" id="MSKK01000022">
    <property type="protein sequence ID" value="OLO46899.1"/>
    <property type="molecule type" value="Genomic_DNA"/>
</dbReference>
<evidence type="ECO:0008006" key="3">
    <source>
        <dbReference type="Google" id="ProtNLM"/>
    </source>
</evidence>
<name>A0A1Q8VFM3_9ACTO</name>
<dbReference type="RefSeq" id="WP_075411484.1">
    <property type="nucleotide sequence ID" value="NZ_MSKK01000022.1"/>
</dbReference>